<organism evidence="5">
    <name type="scientific">Dunaliella tertiolecta</name>
    <name type="common">Green alga</name>
    <dbReference type="NCBI Taxonomy" id="3047"/>
    <lineage>
        <taxon>Eukaryota</taxon>
        <taxon>Viridiplantae</taxon>
        <taxon>Chlorophyta</taxon>
        <taxon>core chlorophytes</taxon>
        <taxon>Chlorophyceae</taxon>
        <taxon>CS clade</taxon>
        <taxon>Chlamydomonadales</taxon>
        <taxon>Dunaliellaceae</taxon>
        <taxon>Dunaliella</taxon>
    </lineage>
</organism>
<evidence type="ECO:0000259" key="4">
    <source>
        <dbReference type="PROSITE" id="PS51987"/>
    </source>
</evidence>
<dbReference type="SUPFAM" id="SSF55931">
    <property type="entry name" value="Glutamine synthetase/guanido kinase"/>
    <property type="match status" value="1"/>
</dbReference>
<proteinExistence type="inferred from homology"/>
<keyword evidence="1" id="KW-0436">Ligase</keyword>
<accession>A0A7S3QRY8</accession>
<dbReference type="InterPro" id="IPR014746">
    <property type="entry name" value="Gln_synth/guanido_kin_cat_dom"/>
</dbReference>
<evidence type="ECO:0000256" key="1">
    <source>
        <dbReference type="ARBA" id="ARBA00022598"/>
    </source>
</evidence>
<dbReference type="Gene3D" id="3.30.590.10">
    <property type="entry name" value="Glutamine synthetase/guanido kinase, catalytic domain"/>
    <property type="match status" value="1"/>
</dbReference>
<feature type="domain" description="GS catalytic" evidence="4">
    <location>
        <begin position="168"/>
        <end position="537"/>
    </location>
</feature>
<dbReference type="Gene3D" id="3.10.20.70">
    <property type="entry name" value="Glutamine synthetase, N-terminal domain"/>
    <property type="match status" value="1"/>
</dbReference>
<dbReference type="SMART" id="SM01230">
    <property type="entry name" value="Gln-synt_C"/>
    <property type="match status" value="1"/>
</dbReference>
<dbReference type="InterPro" id="IPR036651">
    <property type="entry name" value="Gln_synt_N_sf"/>
</dbReference>
<dbReference type="GO" id="GO:0004356">
    <property type="term" value="F:glutamine synthetase activity"/>
    <property type="evidence" value="ECO:0007669"/>
    <property type="project" value="InterPro"/>
</dbReference>
<dbReference type="EMBL" id="HBIP01010772">
    <property type="protein sequence ID" value="CAE0490953.1"/>
    <property type="molecule type" value="Transcribed_RNA"/>
</dbReference>
<evidence type="ECO:0000256" key="3">
    <source>
        <dbReference type="RuleBase" id="RU000384"/>
    </source>
</evidence>
<dbReference type="PANTHER" id="PTHR43785:SF2">
    <property type="entry name" value="TYPE-1 GLUTAMINE SYNTHETASE 1"/>
    <property type="match status" value="1"/>
</dbReference>
<name>A0A7S3QRY8_DUNTE</name>
<dbReference type="AlphaFoldDB" id="A0A7S3QRY8"/>
<sequence>MPFHFLSKESEGPGMVDQLLSRISLLTSLADERYIEEKREQQESLASRLSTPAEDARKRVRVLLCDSSGLRRCRVVPWHRFRSIGTTGLGLTSACMAQPAYSDCIAPNSGLDPVGEIRLVPASPVVDLPWAPGHCMVLADMCTQPSPLIGLQQGALSPPTLPSWSGCPRAALRRALVALKEEYGLSLMCGFETEFVLLRREQWVPGRHLEGGLPPLHPVDDAPYAHSRATGACAAVLDDMVDTLENMGIPCLQYHAESGPGQFEIVTSHFEALEAADKLLFTREAIVGVAAKHGLEASFVPKMSSSAAGCGCHCHLSLWKGGVNIMAAAPSLQDPAQPHPSLSEQASCFLAGVLQGLPTLLLFTAPSFNSFDRLVPGGWSGAFTAWGWDNREVPLRLTCPPTTNTPDSSPAATPFSSLNAEYKAMDATANPYIALTAIVAAGMLGSLVKCTLPPPLQVPPALLDPSEQAERGISRLPASLSDAISQLETGRNAWMCDELQAMYATLLGPCLMRAYLAVRRAEAAKGPIDMPRMHLLY</sequence>
<gene>
    <name evidence="5" type="ORF">DTER00134_LOCUS6026</name>
</gene>
<dbReference type="Pfam" id="PF00120">
    <property type="entry name" value="Gln-synt_C"/>
    <property type="match status" value="1"/>
</dbReference>
<dbReference type="InterPro" id="IPR008146">
    <property type="entry name" value="Gln_synth_cat_dom"/>
</dbReference>
<dbReference type="PANTHER" id="PTHR43785">
    <property type="entry name" value="GAMMA-GLUTAMYLPUTRESCINE SYNTHETASE"/>
    <property type="match status" value="1"/>
</dbReference>
<dbReference type="PROSITE" id="PS51987">
    <property type="entry name" value="GS_CATALYTIC"/>
    <property type="match status" value="1"/>
</dbReference>
<comment type="similarity">
    <text evidence="2 3">Belongs to the glutamine synthetase family.</text>
</comment>
<protein>
    <recommendedName>
        <fullName evidence="4">GS catalytic domain-containing protein</fullName>
    </recommendedName>
</protein>
<dbReference type="GO" id="GO:0006542">
    <property type="term" value="P:glutamine biosynthetic process"/>
    <property type="evidence" value="ECO:0007669"/>
    <property type="project" value="InterPro"/>
</dbReference>
<evidence type="ECO:0000256" key="2">
    <source>
        <dbReference type="PROSITE-ProRule" id="PRU01331"/>
    </source>
</evidence>
<evidence type="ECO:0000313" key="5">
    <source>
        <dbReference type="EMBL" id="CAE0490953.1"/>
    </source>
</evidence>
<reference evidence="5" key="1">
    <citation type="submission" date="2021-01" db="EMBL/GenBank/DDBJ databases">
        <authorList>
            <person name="Corre E."/>
            <person name="Pelletier E."/>
            <person name="Niang G."/>
            <person name="Scheremetjew M."/>
            <person name="Finn R."/>
            <person name="Kale V."/>
            <person name="Holt S."/>
            <person name="Cochrane G."/>
            <person name="Meng A."/>
            <person name="Brown T."/>
            <person name="Cohen L."/>
        </authorList>
    </citation>
    <scope>NUCLEOTIDE SEQUENCE</scope>
    <source>
        <strain evidence="5">CCMP1320</strain>
    </source>
</reference>